<dbReference type="RefSeq" id="WP_161056720.1">
    <property type="nucleotide sequence ID" value="NZ_WWCT01000019.1"/>
</dbReference>
<dbReference type="InterPro" id="IPR009492">
    <property type="entry name" value="TniQ"/>
</dbReference>
<keyword evidence="3" id="KW-1185">Reference proteome</keyword>
<accession>A0ABW9W5U9</accession>
<dbReference type="EMBL" id="WWCT01000019">
    <property type="protein sequence ID" value="MYN28935.1"/>
    <property type="molecule type" value="Genomic_DNA"/>
</dbReference>
<organism evidence="2 3">
    <name type="scientific">Duganella levis</name>
    <dbReference type="NCBI Taxonomy" id="2692169"/>
    <lineage>
        <taxon>Bacteria</taxon>
        <taxon>Pseudomonadati</taxon>
        <taxon>Pseudomonadota</taxon>
        <taxon>Betaproteobacteria</taxon>
        <taxon>Burkholderiales</taxon>
        <taxon>Oxalobacteraceae</taxon>
        <taxon>Telluria group</taxon>
        <taxon>Duganella</taxon>
    </lineage>
</organism>
<proteinExistence type="predicted"/>
<gene>
    <name evidence="2" type="ORF">GTP69_21255</name>
</gene>
<evidence type="ECO:0000259" key="1">
    <source>
        <dbReference type="Pfam" id="PF06527"/>
    </source>
</evidence>
<dbReference type="Pfam" id="PF06527">
    <property type="entry name" value="TniQ"/>
    <property type="match status" value="1"/>
</dbReference>
<reference evidence="2 3" key="1">
    <citation type="submission" date="2019-12" db="EMBL/GenBank/DDBJ databases">
        <title>Novel species isolated from a subtropical stream in China.</title>
        <authorList>
            <person name="Lu H."/>
        </authorList>
    </citation>
    <scope>NUCLEOTIDE SEQUENCE [LARGE SCALE GENOMIC DNA]</scope>
    <source>
        <strain evidence="2 3">CY42W</strain>
    </source>
</reference>
<comment type="caution">
    <text evidence="2">The sequence shown here is derived from an EMBL/GenBank/DDBJ whole genome shotgun (WGS) entry which is preliminary data.</text>
</comment>
<protein>
    <recommendedName>
        <fullName evidence="1">TniQ domain-containing protein</fullName>
    </recommendedName>
</protein>
<evidence type="ECO:0000313" key="2">
    <source>
        <dbReference type="EMBL" id="MYN28935.1"/>
    </source>
</evidence>
<evidence type="ECO:0000313" key="3">
    <source>
        <dbReference type="Proteomes" id="UP000642144"/>
    </source>
</evidence>
<feature type="domain" description="TniQ" evidence="1">
    <location>
        <begin position="7"/>
        <end position="119"/>
    </location>
</feature>
<name>A0ABW9W5U9_9BURK</name>
<dbReference type="Proteomes" id="UP000642144">
    <property type="component" value="Unassembled WGS sequence"/>
</dbReference>
<sequence length="629" mass="69994">MSLVVTSAPRNEEAGFGYYRRLASDNGFSSWRDLTDTAGVDRNRRQLLMRTDEVAKNLGLEPAWAEQAKQKELLCQSWGTLYRTHTDAVCPECLNESLHLRHSWGHAYATACPRHQIQLIDKCNVCGLALSGARLHVGVCSCGHNLTNLPRMPATRTQQWLSTLIANNGEHSGDIAPVLHGVEITVLAKIIQILCLYADPAKPKLQRVAHAPKSIVEALKFLAPIEAQLADWPKGFKAHVEQRISAGRKDARTLNTLLGDWYIRLRKLALGTAFEEFIQIVIDVASEKTECVLGLDSAKAMAESTTGYMHSPEAAKAIGISLSRLHESILTNECTHRARRTGTRGQIYEVPCSEVQRIQQERAKWISDAEASKMAEISPAVLDRMKSAGVIQSDVRWREDILKAGPVNQQSLADLFEIVSRLADPTSMLDDVTVTWAEFTSRRMGEKQAIESLMKAIVRGDVRAVSHAKNLGRLLFRRSDVSRYFGMPLIEAGMSIQQLARVTNWKWECIAHWVDQGLLSSEVVQRRGQSCRIVLPHQLLAFRQNYLPLADLARAMGTKSSALSRLLPHIELIGAKSLPHGIMRGGLIRIADLGHLAIVGARAKEDVLMSAERLPAKEKEQHSNLEQPW</sequence>